<gene>
    <name evidence="2" type="ORF">QVD17_42281</name>
</gene>
<dbReference type="EMBL" id="JAUHHV010000014">
    <property type="protein sequence ID" value="KAK1406024.1"/>
    <property type="molecule type" value="Genomic_DNA"/>
</dbReference>
<comment type="caution">
    <text evidence="2">The sequence shown here is derived from an EMBL/GenBank/DDBJ whole genome shotgun (WGS) entry which is preliminary data.</text>
</comment>
<keyword evidence="3" id="KW-1185">Reference proteome</keyword>
<sequence length="123" mass="13760">MTVPERCRLSLATVAATVARHIEIGIKSSRFNSGGDGNNGSGGDGGDGLWWWWQEVEEDDTLAAMVVETQWQHYLQYSDLDKKNSEFKRHGQIETDPYSDCEEQRYSGDDETDLVTGDNVPST</sequence>
<organism evidence="2 3">
    <name type="scientific">Tagetes erecta</name>
    <name type="common">African marigold</name>
    <dbReference type="NCBI Taxonomy" id="13708"/>
    <lineage>
        <taxon>Eukaryota</taxon>
        <taxon>Viridiplantae</taxon>
        <taxon>Streptophyta</taxon>
        <taxon>Embryophyta</taxon>
        <taxon>Tracheophyta</taxon>
        <taxon>Spermatophyta</taxon>
        <taxon>Magnoliopsida</taxon>
        <taxon>eudicotyledons</taxon>
        <taxon>Gunneridae</taxon>
        <taxon>Pentapetalae</taxon>
        <taxon>asterids</taxon>
        <taxon>campanulids</taxon>
        <taxon>Asterales</taxon>
        <taxon>Asteraceae</taxon>
        <taxon>Asteroideae</taxon>
        <taxon>Heliantheae alliance</taxon>
        <taxon>Tageteae</taxon>
        <taxon>Tagetes</taxon>
    </lineage>
</organism>
<protein>
    <submittedName>
        <fullName evidence="2">Uncharacterized protein</fullName>
    </submittedName>
</protein>
<dbReference type="Proteomes" id="UP001229421">
    <property type="component" value="Unassembled WGS sequence"/>
</dbReference>
<reference evidence="2" key="1">
    <citation type="journal article" date="2023" name="bioRxiv">
        <title>Improved chromosome-level genome assembly for marigold (Tagetes erecta).</title>
        <authorList>
            <person name="Jiang F."/>
            <person name="Yuan L."/>
            <person name="Wang S."/>
            <person name="Wang H."/>
            <person name="Xu D."/>
            <person name="Wang A."/>
            <person name="Fan W."/>
        </authorList>
    </citation>
    <scope>NUCLEOTIDE SEQUENCE</scope>
    <source>
        <strain evidence="2">WSJ</strain>
        <tissue evidence="2">Leaf</tissue>
    </source>
</reference>
<name>A0AAD8NDL1_TARER</name>
<feature type="region of interest" description="Disordered" evidence="1">
    <location>
        <begin position="86"/>
        <end position="123"/>
    </location>
</feature>
<evidence type="ECO:0000256" key="1">
    <source>
        <dbReference type="SAM" id="MobiDB-lite"/>
    </source>
</evidence>
<proteinExistence type="predicted"/>
<accession>A0AAD8NDL1</accession>
<evidence type="ECO:0000313" key="2">
    <source>
        <dbReference type="EMBL" id="KAK1406024.1"/>
    </source>
</evidence>
<evidence type="ECO:0000313" key="3">
    <source>
        <dbReference type="Proteomes" id="UP001229421"/>
    </source>
</evidence>
<dbReference type="AlphaFoldDB" id="A0AAD8NDL1"/>